<dbReference type="EMBL" id="CP035503">
    <property type="protein sequence ID" value="QDL39714.1"/>
    <property type="molecule type" value="Genomic_DNA"/>
</dbReference>
<evidence type="ECO:0000313" key="3">
    <source>
        <dbReference type="Proteomes" id="UP000316798"/>
    </source>
</evidence>
<organism evidence="2 3">
    <name type="scientific">Rhodoferax sediminis</name>
    <dbReference type="NCBI Taxonomy" id="2509614"/>
    <lineage>
        <taxon>Bacteria</taxon>
        <taxon>Pseudomonadati</taxon>
        <taxon>Pseudomonadota</taxon>
        <taxon>Betaproteobacteria</taxon>
        <taxon>Burkholderiales</taxon>
        <taxon>Comamonadaceae</taxon>
        <taxon>Rhodoferax</taxon>
    </lineage>
</organism>
<sequence>MEAFLRDFGLVTAEKTADTLYMRGAGTVPYLHATRRSSRNGFVGAALDMASRAELDAVARLPGSSAVEPNPGPGGGWRVRMSTPNGVPIDAVWGRQPAQPIAMREPNPYNWGTVKNRLNYSLRPKRAPGLVMRLGHFGLRVTDHDLTRAWFHDRFGLVDSDYLCVPGDEERVIGTFLRFDCGATAVDHHSMLITQSVNPNDTGVHHCSFEMQDIDELFGAHDHLLAQGHKLECGVGRHLVGSQIFDYWRDPFDNRIEHYTDGDVANNQYQPVRYAVAADDTTQWGMDPPREFFD</sequence>
<dbReference type="Gene3D" id="3.10.180.10">
    <property type="entry name" value="2,3-Dihydroxybiphenyl 1,2-Dioxygenase, domain 1"/>
    <property type="match status" value="2"/>
</dbReference>
<dbReference type="OrthoDB" id="8676366at2"/>
<dbReference type="InterPro" id="IPR004360">
    <property type="entry name" value="Glyas_Fos-R_dOase_dom"/>
</dbReference>
<dbReference type="InterPro" id="IPR029068">
    <property type="entry name" value="Glyas_Bleomycin-R_OHBP_Dase"/>
</dbReference>
<keyword evidence="3" id="KW-1185">Reference proteome</keyword>
<dbReference type="Pfam" id="PF00903">
    <property type="entry name" value="Glyoxalase"/>
    <property type="match status" value="1"/>
</dbReference>
<protein>
    <submittedName>
        <fullName evidence="2">2,4,5-trihydroxytoluene oxygenase</fullName>
    </submittedName>
</protein>
<dbReference type="PROSITE" id="PS51819">
    <property type="entry name" value="VOC"/>
    <property type="match status" value="1"/>
</dbReference>
<dbReference type="InterPro" id="IPR037523">
    <property type="entry name" value="VOC_core"/>
</dbReference>
<reference evidence="2 3" key="1">
    <citation type="submission" date="2019-01" db="EMBL/GenBank/DDBJ databases">
        <title>Genomic insights into a novel species Rhodoferax sp.</title>
        <authorList>
            <person name="Jin L."/>
        </authorList>
    </citation>
    <scope>NUCLEOTIDE SEQUENCE [LARGE SCALE GENOMIC DNA]</scope>
    <source>
        <strain evidence="2 3">CHu59-6-5</strain>
    </source>
</reference>
<dbReference type="SUPFAM" id="SSF54593">
    <property type="entry name" value="Glyoxalase/Bleomycin resistance protein/Dihydroxybiphenyl dioxygenase"/>
    <property type="match status" value="2"/>
</dbReference>
<name>A0A515DH36_9BURK</name>
<gene>
    <name evidence="2" type="ORF">EUB48_08825</name>
</gene>
<accession>A0A515DH36</accession>
<proteinExistence type="predicted"/>
<dbReference type="Proteomes" id="UP000316798">
    <property type="component" value="Chromosome"/>
</dbReference>
<evidence type="ECO:0000313" key="2">
    <source>
        <dbReference type="EMBL" id="QDL39714.1"/>
    </source>
</evidence>
<evidence type="ECO:0000259" key="1">
    <source>
        <dbReference type="PROSITE" id="PS51819"/>
    </source>
</evidence>
<dbReference type="KEGG" id="rhf:EUB48_08825"/>
<feature type="domain" description="VOC" evidence="1">
    <location>
        <begin position="133"/>
        <end position="261"/>
    </location>
</feature>
<dbReference type="AlphaFoldDB" id="A0A515DH36"/>